<feature type="compositionally biased region" description="Basic and acidic residues" evidence="1">
    <location>
        <begin position="75"/>
        <end position="86"/>
    </location>
</feature>
<dbReference type="Proteomes" id="UP000594638">
    <property type="component" value="Unassembled WGS sequence"/>
</dbReference>
<name>A0A8S0SC65_OLEEU</name>
<comment type="caution">
    <text evidence="2">The sequence shown here is derived from an EMBL/GenBank/DDBJ whole genome shotgun (WGS) entry which is preliminary data.</text>
</comment>
<dbReference type="AlphaFoldDB" id="A0A8S0SC65"/>
<evidence type="ECO:0000256" key="1">
    <source>
        <dbReference type="SAM" id="MobiDB-lite"/>
    </source>
</evidence>
<accession>A0A8S0SC65</accession>
<dbReference type="Gramene" id="OE9A057151T1">
    <property type="protein sequence ID" value="OE9A057151C1"/>
    <property type="gene ID" value="OE9A057151"/>
</dbReference>
<evidence type="ECO:0000313" key="3">
    <source>
        <dbReference type="Proteomes" id="UP000594638"/>
    </source>
</evidence>
<reference evidence="2 3" key="1">
    <citation type="submission" date="2019-12" db="EMBL/GenBank/DDBJ databases">
        <authorList>
            <person name="Alioto T."/>
            <person name="Alioto T."/>
            <person name="Gomez Garrido J."/>
        </authorList>
    </citation>
    <scope>NUCLEOTIDE SEQUENCE [LARGE SCALE GENOMIC DNA]</scope>
</reference>
<sequence length="146" mass="16312">MVDIEVVEEQPSLPEIKSDIPKSSNKTPEKNRQGEDDAKPRKKLKLTADGDMPELKDDKNITVAAEEDSNMKGIVMDDKGKGKTILEFEGEDEKLKSIEEPEDSEDDEEDDSDDSDSDFSDGLDSDLEDHLPFEDDLDNFLPPPKG</sequence>
<keyword evidence="3" id="KW-1185">Reference proteome</keyword>
<dbReference type="EMBL" id="CACTIH010004029">
    <property type="protein sequence ID" value="CAA2988809.1"/>
    <property type="molecule type" value="Genomic_DNA"/>
</dbReference>
<feature type="compositionally biased region" description="Acidic residues" evidence="1">
    <location>
        <begin position="100"/>
        <end position="127"/>
    </location>
</feature>
<gene>
    <name evidence="2" type="ORF">OLEA9_A057151</name>
</gene>
<proteinExistence type="predicted"/>
<protein>
    <submittedName>
        <fullName evidence="2">Uncharacterized protein</fullName>
    </submittedName>
</protein>
<feature type="region of interest" description="Disordered" evidence="1">
    <location>
        <begin position="1"/>
        <end position="146"/>
    </location>
</feature>
<organism evidence="2 3">
    <name type="scientific">Olea europaea subsp. europaea</name>
    <dbReference type="NCBI Taxonomy" id="158383"/>
    <lineage>
        <taxon>Eukaryota</taxon>
        <taxon>Viridiplantae</taxon>
        <taxon>Streptophyta</taxon>
        <taxon>Embryophyta</taxon>
        <taxon>Tracheophyta</taxon>
        <taxon>Spermatophyta</taxon>
        <taxon>Magnoliopsida</taxon>
        <taxon>eudicotyledons</taxon>
        <taxon>Gunneridae</taxon>
        <taxon>Pentapetalae</taxon>
        <taxon>asterids</taxon>
        <taxon>lamiids</taxon>
        <taxon>Lamiales</taxon>
        <taxon>Oleaceae</taxon>
        <taxon>Oleeae</taxon>
        <taxon>Olea</taxon>
    </lineage>
</organism>
<feature type="compositionally biased region" description="Basic and acidic residues" evidence="1">
    <location>
        <begin position="27"/>
        <end position="39"/>
    </location>
</feature>
<evidence type="ECO:0000313" key="2">
    <source>
        <dbReference type="EMBL" id="CAA2988809.1"/>
    </source>
</evidence>